<dbReference type="Proteomes" id="UP000002195">
    <property type="component" value="Unassembled WGS sequence"/>
</dbReference>
<dbReference type="OMA" id="PPIVEIN"/>
<dbReference type="PaxDb" id="44689-DDB0232385"/>
<evidence type="ECO:0000313" key="2">
    <source>
        <dbReference type="EMBL" id="EAS66920.1"/>
    </source>
</evidence>
<dbReference type="GO" id="GO:0005886">
    <property type="term" value="C:plasma membrane"/>
    <property type="evidence" value="ECO:0000250"/>
    <property type="project" value="dictyBase"/>
</dbReference>
<dbReference type="GO" id="GO:0006907">
    <property type="term" value="P:pinocytosis"/>
    <property type="evidence" value="ECO:0000318"/>
    <property type="project" value="GO_Central"/>
</dbReference>
<feature type="chain" id="PRO_5004199169" description="IPT/TIG domain-containing protein" evidence="1">
    <location>
        <begin position="22"/>
        <end position="834"/>
    </location>
</feature>
<comment type="caution">
    <text evidence="2">The sequence shown here is derived from an EMBL/GenBank/DDBJ whole genome shotgun (WGS) entry which is preliminary data.</text>
</comment>
<dbReference type="InterPro" id="IPR032675">
    <property type="entry name" value="LRR_dom_sf"/>
</dbReference>
<evidence type="ECO:0000256" key="1">
    <source>
        <dbReference type="SAM" id="SignalP"/>
    </source>
</evidence>
<keyword evidence="1" id="KW-0732">Signal</keyword>
<proteinExistence type="predicted"/>
<dbReference type="GeneID" id="8619406"/>
<dbReference type="KEGG" id="ddi:DDB_G0274825"/>
<organism evidence="2 3">
    <name type="scientific">Dictyostelium discoideum</name>
    <name type="common">Social amoeba</name>
    <dbReference type="NCBI Taxonomy" id="44689"/>
    <lineage>
        <taxon>Eukaryota</taxon>
        <taxon>Amoebozoa</taxon>
        <taxon>Evosea</taxon>
        <taxon>Eumycetozoa</taxon>
        <taxon>Dictyostelia</taxon>
        <taxon>Dictyosteliales</taxon>
        <taxon>Dictyosteliaceae</taxon>
        <taxon>Dictyostelium</taxon>
    </lineage>
</organism>
<dbReference type="AlphaFoldDB" id="Q1ZXL3"/>
<dbReference type="EMBL" id="AAFI02000012">
    <property type="protein sequence ID" value="EAS66920.1"/>
    <property type="molecule type" value="Genomic_DNA"/>
</dbReference>
<accession>Q1ZXL3</accession>
<name>Q1ZXL3_DICDI</name>
<dbReference type="GlyGen" id="Q1ZXL3">
    <property type="glycosylation" value="2 sites"/>
</dbReference>
<evidence type="ECO:0008006" key="4">
    <source>
        <dbReference type="Google" id="ProtNLM"/>
    </source>
</evidence>
<dbReference type="PANTHER" id="PTHR31093:SF7">
    <property type="entry name" value="IPT_TIG DOMAIN-CONTAINING PROTEIN"/>
    <property type="match status" value="1"/>
</dbReference>
<dbReference type="InParanoid" id="Q1ZXL3"/>
<protein>
    <recommendedName>
        <fullName evidence="4">IPT/TIG domain-containing protein</fullName>
    </recommendedName>
</protein>
<dbReference type="GO" id="GO:0045335">
    <property type="term" value="C:phagocytic vesicle"/>
    <property type="evidence" value="ECO:0000318"/>
    <property type="project" value="GO_Central"/>
</dbReference>
<dbReference type="eggNOG" id="ENOG502REXM">
    <property type="taxonomic scope" value="Eukaryota"/>
</dbReference>
<dbReference type="PANTHER" id="PTHR31093">
    <property type="entry name" value="CELL SURFACE GLYCOPROTEIN GP138-RELATED-RELATED"/>
    <property type="match status" value="1"/>
</dbReference>
<dbReference type="RefSeq" id="XP_001134604.1">
    <property type="nucleotide sequence ID" value="XM_001134604.1"/>
</dbReference>
<dbReference type="PhylomeDB" id="Q1ZXL3"/>
<dbReference type="SMR" id="Q1ZXL3"/>
<dbReference type="FunCoup" id="Q1ZXL3">
    <property type="interactions" value="330"/>
</dbReference>
<feature type="signal peptide" evidence="1">
    <location>
        <begin position="1"/>
        <end position="21"/>
    </location>
</feature>
<evidence type="ECO:0000313" key="3">
    <source>
        <dbReference type="Proteomes" id="UP000002195"/>
    </source>
</evidence>
<reference evidence="2 3" key="1">
    <citation type="journal article" date="2005" name="Nature">
        <title>The genome of the social amoeba Dictyostelium discoideum.</title>
        <authorList>
            <consortium name="The Dictyostelium discoideum Sequencing Consortium"/>
            <person name="Eichinger L."/>
            <person name="Pachebat J.A."/>
            <person name="Glockner G."/>
            <person name="Rajandream M.A."/>
            <person name="Sucgang R."/>
            <person name="Berriman M."/>
            <person name="Song J."/>
            <person name="Olsen R."/>
            <person name="Szafranski K."/>
            <person name="Xu Q."/>
            <person name="Tunggal B."/>
            <person name="Kummerfeld S."/>
            <person name="Madera M."/>
            <person name="Konfortov B.A."/>
            <person name="Rivero F."/>
            <person name="Bankier A.T."/>
            <person name="Lehmann R."/>
            <person name="Hamlin N."/>
            <person name="Davies R."/>
            <person name="Gaudet P."/>
            <person name="Fey P."/>
            <person name="Pilcher K."/>
            <person name="Chen G."/>
            <person name="Saunders D."/>
            <person name="Sodergren E."/>
            <person name="Davis P."/>
            <person name="Kerhornou A."/>
            <person name="Nie X."/>
            <person name="Hall N."/>
            <person name="Anjard C."/>
            <person name="Hemphill L."/>
            <person name="Bason N."/>
            <person name="Farbrother P."/>
            <person name="Desany B."/>
            <person name="Just E."/>
            <person name="Morio T."/>
            <person name="Rost R."/>
            <person name="Churcher C."/>
            <person name="Cooper J."/>
            <person name="Haydock S."/>
            <person name="van Driessche N."/>
            <person name="Cronin A."/>
            <person name="Goodhead I."/>
            <person name="Muzny D."/>
            <person name="Mourier T."/>
            <person name="Pain A."/>
            <person name="Lu M."/>
            <person name="Harper D."/>
            <person name="Lindsay R."/>
            <person name="Hauser H."/>
            <person name="James K."/>
            <person name="Quiles M."/>
            <person name="Madan Babu M."/>
            <person name="Saito T."/>
            <person name="Buchrieser C."/>
            <person name="Wardroper A."/>
            <person name="Felder M."/>
            <person name="Thangavelu M."/>
            <person name="Johnson D."/>
            <person name="Knights A."/>
            <person name="Loulseged H."/>
            <person name="Mungall K."/>
            <person name="Oliver K."/>
            <person name="Price C."/>
            <person name="Quail M.A."/>
            <person name="Urushihara H."/>
            <person name="Hernandez J."/>
            <person name="Rabbinowitsch E."/>
            <person name="Steffen D."/>
            <person name="Sanders M."/>
            <person name="Ma J."/>
            <person name="Kohara Y."/>
            <person name="Sharp S."/>
            <person name="Simmonds M."/>
            <person name="Spiegler S."/>
            <person name="Tivey A."/>
            <person name="Sugano S."/>
            <person name="White B."/>
            <person name="Walker D."/>
            <person name="Woodward J."/>
            <person name="Winckler T."/>
            <person name="Tanaka Y."/>
            <person name="Shaulsky G."/>
            <person name="Schleicher M."/>
            <person name="Weinstock G."/>
            <person name="Rosenthal A."/>
            <person name="Cox E.C."/>
            <person name="Chisholm R.L."/>
            <person name="Gibbs R."/>
            <person name="Loomis W.F."/>
            <person name="Platzer M."/>
            <person name="Kay R.R."/>
            <person name="Williams J."/>
            <person name="Dear P.H."/>
            <person name="Noegel A.A."/>
            <person name="Barrell B."/>
            <person name="Kuspa A."/>
        </authorList>
    </citation>
    <scope>NUCLEOTIDE SEQUENCE [LARGE SCALE GENOMIC DNA]</scope>
    <source>
        <strain evidence="2 3">AX4</strain>
    </source>
</reference>
<dbReference type="VEuPathDB" id="AmoebaDB:DDB_G0274825"/>
<dbReference type="Gene3D" id="3.80.10.10">
    <property type="entry name" value="Ribonuclease Inhibitor"/>
    <property type="match status" value="1"/>
</dbReference>
<dbReference type="InterPro" id="IPR053133">
    <property type="entry name" value="Sexual_fusion_gp"/>
</dbReference>
<dbReference type="HOGENOM" id="CLU_340526_0_0_1"/>
<gene>
    <name evidence="2" type="ORF">DDB_G0274825</name>
</gene>
<keyword evidence="3" id="KW-1185">Reference proteome</keyword>
<sequence length="834" mass="92999">MKINALLVLLFLFVFLNKIKGELLLDQNNLSKSMILKYFNIIATDPCSTPQFTCQSDYNNPTIQYFNSIKFAKYDSTITLITEDFSIFKNATTIEIGSGFYVPDQFYLNLINFNRLYELDINRQSTTVPINVIFKDTSLTIYQYGGMVHNGFFTSSLGSLSISMAEPGYSIISSFPPNTLLYNLELPITPTSGLPYGGHLNGLVSLKVLIQGDLGTNLALPNNFNEFINLESLYISFYSTYHTFQLPSSIKQIQKLNSFTISGDYILPPSNGLLDFSYTGKPMFLYFHYLSNFFSTCTQKPCIKVSKGSRINLYRSSVSLDLIDFTNFTNSIIINNHTQPQRTLPVNTIDFKQTQYIDLSMNNFIGTIPEEYCQIKPNNLNLGGNYLTNVPSCMRCAGGSIYKIFPNSFVDFNKYSTPTCPTFWINPNYNKIASTSQETIITIQGKDLGYSIKNNSVIPFAKFTVPNTEFTITIPRGAGKDISYTYYFQNTLSIPFNFVFSYEKPVISSFKLESNLLYIFGSGLSYVSNMNILINSASIVVPKTIYGYVSTYISSTLNSFTFSVQVEGQSTDQFTYIKEFSTTVNLYTSGGSKVLTIPGGLPTNDINQLNILIGNDVADIVSVSGSSIEIGYPQVFNGVGLYPFILQVNGVDYLKSQIKYIDPPIVEINYFIVESNTITVYGPEFGPTSSTYKIIINYVEYPITQVNSGSVTFTSPIVSSLTSFSLFIKKDGILSNIRTFNRETISILDVSGQINSNGGTKDISGDFGSSFNVNTFTALIDGIVCDFTQLTKYTVKINYPPRPLGFSTLTIISGGNKATTSFIYNYFGPPIQEF</sequence>
<dbReference type="dictyBase" id="DDB_G0274825"/>